<gene>
    <name evidence="1" type="ORF">L6452_21710</name>
</gene>
<evidence type="ECO:0000313" key="2">
    <source>
        <dbReference type="Proteomes" id="UP001055879"/>
    </source>
</evidence>
<organism evidence="1 2">
    <name type="scientific">Arctium lappa</name>
    <name type="common">Greater burdock</name>
    <name type="synonym">Lappa major</name>
    <dbReference type="NCBI Taxonomy" id="4217"/>
    <lineage>
        <taxon>Eukaryota</taxon>
        <taxon>Viridiplantae</taxon>
        <taxon>Streptophyta</taxon>
        <taxon>Embryophyta</taxon>
        <taxon>Tracheophyta</taxon>
        <taxon>Spermatophyta</taxon>
        <taxon>Magnoliopsida</taxon>
        <taxon>eudicotyledons</taxon>
        <taxon>Gunneridae</taxon>
        <taxon>Pentapetalae</taxon>
        <taxon>asterids</taxon>
        <taxon>campanulids</taxon>
        <taxon>Asterales</taxon>
        <taxon>Asteraceae</taxon>
        <taxon>Carduoideae</taxon>
        <taxon>Cardueae</taxon>
        <taxon>Arctiinae</taxon>
        <taxon>Arctium</taxon>
    </lineage>
</organism>
<proteinExistence type="predicted"/>
<keyword evidence="2" id="KW-1185">Reference proteome</keyword>
<name>A0ACB9AYG1_ARCLA</name>
<dbReference type="Proteomes" id="UP001055879">
    <property type="component" value="Linkage Group LG07"/>
</dbReference>
<sequence>MYDAVEDFVFIIVLTSRAENMVMKETRYAMEDCYSMNEIYVNDVVVSSNALHVEDMAVVVVNCVDSLGKCLSGVEDTSGPSYRLVNDSVAIVFSFLLYDLSSFVPASSLSEILLILFNDVEPSVHEAMHIDACILAKM</sequence>
<accession>A0ACB9AYG1</accession>
<reference evidence="2" key="1">
    <citation type="journal article" date="2022" name="Mol. Ecol. Resour.">
        <title>The genomes of chicory, endive, great burdock and yacon provide insights into Asteraceae palaeo-polyploidization history and plant inulin production.</title>
        <authorList>
            <person name="Fan W."/>
            <person name="Wang S."/>
            <person name="Wang H."/>
            <person name="Wang A."/>
            <person name="Jiang F."/>
            <person name="Liu H."/>
            <person name="Zhao H."/>
            <person name="Xu D."/>
            <person name="Zhang Y."/>
        </authorList>
    </citation>
    <scope>NUCLEOTIDE SEQUENCE [LARGE SCALE GENOMIC DNA]</scope>
    <source>
        <strain evidence="2">cv. Niubang</strain>
    </source>
</reference>
<evidence type="ECO:0000313" key="1">
    <source>
        <dbReference type="EMBL" id="KAI3714751.1"/>
    </source>
</evidence>
<comment type="caution">
    <text evidence="1">The sequence shown here is derived from an EMBL/GenBank/DDBJ whole genome shotgun (WGS) entry which is preliminary data.</text>
</comment>
<reference evidence="1 2" key="2">
    <citation type="journal article" date="2022" name="Mol. Ecol. Resour.">
        <title>The genomes of chicory, endive, great burdock and yacon provide insights into Asteraceae paleo-polyploidization history and plant inulin production.</title>
        <authorList>
            <person name="Fan W."/>
            <person name="Wang S."/>
            <person name="Wang H."/>
            <person name="Wang A."/>
            <person name="Jiang F."/>
            <person name="Liu H."/>
            <person name="Zhao H."/>
            <person name="Xu D."/>
            <person name="Zhang Y."/>
        </authorList>
    </citation>
    <scope>NUCLEOTIDE SEQUENCE [LARGE SCALE GENOMIC DNA]</scope>
    <source>
        <strain evidence="2">cv. Niubang</strain>
    </source>
</reference>
<protein>
    <submittedName>
        <fullName evidence="1">Uncharacterized protein</fullName>
    </submittedName>
</protein>
<dbReference type="EMBL" id="CM042053">
    <property type="protein sequence ID" value="KAI3714751.1"/>
    <property type="molecule type" value="Genomic_DNA"/>
</dbReference>